<sequence>MHLCVQVAMDVAFFRSFFSGHTSITPADFSKDSPVVLTELNNSQAGEVFRGKVSMWLTI</sequence>
<keyword evidence="2" id="KW-1185">Reference proteome</keyword>
<dbReference type="OrthoDB" id="2960909at2759"/>
<dbReference type="Proteomes" id="UP000620124">
    <property type="component" value="Unassembled WGS sequence"/>
</dbReference>
<gene>
    <name evidence="1" type="ORF">MVEN_00795800</name>
</gene>
<dbReference type="EMBL" id="JACAZI010000005">
    <property type="protein sequence ID" value="KAF7360641.1"/>
    <property type="molecule type" value="Genomic_DNA"/>
</dbReference>
<protein>
    <submittedName>
        <fullName evidence="1">Uncharacterized protein</fullName>
    </submittedName>
</protein>
<comment type="caution">
    <text evidence="1">The sequence shown here is derived from an EMBL/GenBank/DDBJ whole genome shotgun (WGS) entry which is preliminary data.</text>
</comment>
<evidence type="ECO:0000313" key="1">
    <source>
        <dbReference type="EMBL" id="KAF7360641.1"/>
    </source>
</evidence>
<dbReference type="AlphaFoldDB" id="A0A8H7D6G8"/>
<reference evidence="1" key="1">
    <citation type="submission" date="2020-05" db="EMBL/GenBank/DDBJ databases">
        <title>Mycena genomes resolve the evolution of fungal bioluminescence.</title>
        <authorList>
            <person name="Tsai I.J."/>
        </authorList>
    </citation>
    <scope>NUCLEOTIDE SEQUENCE</scope>
    <source>
        <strain evidence="1">CCC161011</strain>
    </source>
</reference>
<proteinExistence type="predicted"/>
<name>A0A8H7D6G8_9AGAR</name>
<accession>A0A8H7D6G8</accession>
<evidence type="ECO:0000313" key="2">
    <source>
        <dbReference type="Proteomes" id="UP000620124"/>
    </source>
</evidence>
<organism evidence="1 2">
    <name type="scientific">Mycena venus</name>
    <dbReference type="NCBI Taxonomy" id="2733690"/>
    <lineage>
        <taxon>Eukaryota</taxon>
        <taxon>Fungi</taxon>
        <taxon>Dikarya</taxon>
        <taxon>Basidiomycota</taxon>
        <taxon>Agaricomycotina</taxon>
        <taxon>Agaricomycetes</taxon>
        <taxon>Agaricomycetidae</taxon>
        <taxon>Agaricales</taxon>
        <taxon>Marasmiineae</taxon>
        <taxon>Mycenaceae</taxon>
        <taxon>Mycena</taxon>
    </lineage>
</organism>